<dbReference type="AlphaFoldDB" id="A5DTK5"/>
<feature type="region of interest" description="Disordered" evidence="1">
    <location>
        <begin position="109"/>
        <end position="130"/>
    </location>
</feature>
<dbReference type="GO" id="GO:0016791">
    <property type="term" value="F:phosphatase activity"/>
    <property type="evidence" value="ECO:0007669"/>
    <property type="project" value="TreeGrafter"/>
</dbReference>
<dbReference type="PANTHER" id="PTHR31126">
    <property type="entry name" value="TYROSINE-PROTEIN PHOSPHATASE"/>
    <property type="match status" value="1"/>
</dbReference>
<gene>
    <name evidence="2" type="ORF">LELG_00691</name>
</gene>
<accession>A5DTK5</accession>
<dbReference type="STRING" id="379508.A5DTK5"/>
<feature type="region of interest" description="Disordered" evidence="1">
    <location>
        <begin position="406"/>
        <end position="425"/>
    </location>
</feature>
<feature type="region of interest" description="Disordered" evidence="1">
    <location>
        <begin position="464"/>
        <end position="487"/>
    </location>
</feature>
<dbReference type="InterPro" id="IPR029021">
    <property type="entry name" value="Prot-tyrosine_phosphatase-like"/>
</dbReference>
<protein>
    <recommendedName>
        <fullName evidence="4">Protein OCA4</fullName>
    </recommendedName>
</protein>
<feature type="region of interest" description="Disordered" evidence="1">
    <location>
        <begin position="299"/>
        <end position="340"/>
    </location>
</feature>
<dbReference type="InterPro" id="IPR004861">
    <property type="entry name" value="Siw14-like"/>
</dbReference>
<dbReference type="VEuPathDB" id="FungiDB:LELG_00691"/>
<dbReference type="HOGENOM" id="CLU_036633_1_0_1"/>
<feature type="region of interest" description="Disordered" evidence="1">
    <location>
        <begin position="361"/>
        <end position="391"/>
    </location>
</feature>
<sequence length="550" mass="62213">MLVSPENFGVVEPGVYRCSKIEVENFQFLETLTLKSIVVLDAEKPPRSISNFLETNKIELYNLGDLKISNHQHTGILSKTDIEDYDEVESTTSVASNADKDGSFTATATAASTNTSNTANTSRSSSQQMDTTMPAIMPIAALSRKSRDQWMLIEKNLIVKSFELIFNSRRHPLLIVDSTATLVGILRKIQKWNFNLILNEYRIFNSTSNKNNYFAETFLELISIELIPYENRKRSPFGSRRNSSNIGSRAKSISSALEKLAHLQKSPQIYSTDLGVEKIRELSISKQRKGDISGIKGYNTEDIAIDDDEEEREYDKEENEQEEDDSEEYDSMDDMDDMDDELLSASPQIPENLLKFVEQRRQDKQAQLSSNGRNSIDNDSENEYGTSPRMVRIPNTGSCGTSTSGIVNTGSHGSASVVGSTSRTNSFSNSQDYLNAVRGMDRRRSSVDTMKNIKFRNNDNLLHAGSIESSTSPQLKRKESRSGSHPFNEIVTKPVEYKYYKNLHKYPKKFENVGTIKLKLPAEHRLPNWFTKSRDIWEKNYRLMNEAGGL</sequence>
<keyword evidence="3" id="KW-1185">Reference proteome</keyword>
<dbReference type="eggNOG" id="KOG1572">
    <property type="taxonomic scope" value="Eukaryota"/>
</dbReference>
<dbReference type="KEGG" id="lel:PVL30_000665"/>
<reference evidence="2 3" key="1">
    <citation type="journal article" date="2009" name="Nature">
        <title>Evolution of pathogenicity and sexual reproduction in eight Candida genomes.</title>
        <authorList>
            <person name="Butler G."/>
            <person name="Rasmussen M.D."/>
            <person name="Lin M.F."/>
            <person name="Santos M.A."/>
            <person name="Sakthikumar S."/>
            <person name="Munro C.A."/>
            <person name="Rheinbay E."/>
            <person name="Grabherr M."/>
            <person name="Forche A."/>
            <person name="Reedy J.L."/>
            <person name="Agrafioti I."/>
            <person name="Arnaud M.B."/>
            <person name="Bates S."/>
            <person name="Brown A.J."/>
            <person name="Brunke S."/>
            <person name="Costanzo M.C."/>
            <person name="Fitzpatrick D.A."/>
            <person name="de Groot P.W."/>
            <person name="Harris D."/>
            <person name="Hoyer L.L."/>
            <person name="Hube B."/>
            <person name="Klis F.M."/>
            <person name="Kodira C."/>
            <person name="Lennard N."/>
            <person name="Logue M.E."/>
            <person name="Martin R."/>
            <person name="Neiman A.M."/>
            <person name="Nikolaou E."/>
            <person name="Quail M.A."/>
            <person name="Quinn J."/>
            <person name="Santos M.C."/>
            <person name="Schmitzberger F.F."/>
            <person name="Sherlock G."/>
            <person name="Shah P."/>
            <person name="Silverstein K.A."/>
            <person name="Skrzypek M.S."/>
            <person name="Soll D."/>
            <person name="Staggs R."/>
            <person name="Stansfield I."/>
            <person name="Stumpf M.P."/>
            <person name="Sudbery P.E."/>
            <person name="Srikantha T."/>
            <person name="Zeng Q."/>
            <person name="Berman J."/>
            <person name="Berriman M."/>
            <person name="Heitman J."/>
            <person name="Gow N.A."/>
            <person name="Lorenz M.C."/>
            <person name="Birren B.W."/>
            <person name="Kellis M."/>
            <person name="Cuomo C.A."/>
        </authorList>
    </citation>
    <scope>NUCLEOTIDE SEQUENCE [LARGE SCALE GENOMIC DNA]</scope>
    <source>
        <strain evidence="3">ATCC 11503 / BCRC 21390 / CBS 2605 / JCM 1781 / NBRC 1676 / NRRL YB-4239</strain>
    </source>
</reference>
<dbReference type="SUPFAM" id="SSF52799">
    <property type="entry name" value="(Phosphotyrosine protein) phosphatases II"/>
    <property type="match status" value="1"/>
</dbReference>
<dbReference type="Proteomes" id="UP000001996">
    <property type="component" value="Unassembled WGS sequence"/>
</dbReference>
<feature type="compositionally biased region" description="Polar residues" evidence="1">
    <location>
        <begin position="365"/>
        <end position="377"/>
    </location>
</feature>
<evidence type="ECO:0000313" key="2">
    <source>
        <dbReference type="EMBL" id="EDK42513.1"/>
    </source>
</evidence>
<feature type="compositionally biased region" description="Low complexity" evidence="1">
    <location>
        <begin position="109"/>
        <end position="126"/>
    </location>
</feature>
<dbReference type="GeneID" id="5235831"/>
<dbReference type="FunCoup" id="A5DTK5">
    <property type="interactions" value="26"/>
</dbReference>
<dbReference type="PANTHER" id="PTHR31126:SF70">
    <property type="entry name" value="PROTEIN OCA4"/>
    <property type="match status" value="1"/>
</dbReference>
<evidence type="ECO:0000313" key="3">
    <source>
        <dbReference type="Proteomes" id="UP000001996"/>
    </source>
</evidence>
<dbReference type="EMBL" id="CH981524">
    <property type="protein sequence ID" value="EDK42513.1"/>
    <property type="molecule type" value="Genomic_DNA"/>
</dbReference>
<dbReference type="Pfam" id="PF03162">
    <property type="entry name" value="Y_phosphatase2"/>
    <property type="match status" value="2"/>
</dbReference>
<feature type="compositionally biased region" description="Acidic residues" evidence="1">
    <location>
        <begin position="303"/>
        <end position="340"/>
    </location>
</feature>
<proteinExistence type="predicted"/>
<dbReference type="OrthoDB" id="6375174at2759"/>
<organism evidence="2 3">
    <name type="scientific">Lodderomyces elongisporus (strain ATCC 11503 / CBS 2605 / JCM 1781 / NBRC 1676 / NRRL YB-4239)</name>
    <name type="common">Yeast</name>
    <name type="synonym">Saccharomyces elongisporus</name>
    <dbReference type="NCBI Taxonomy" id="379508"/>
    <lineage>
        <taxon>Eukaryota</taxon>
        <taxon>Fungi</taxon>
        <taxon>Dikarya</taxon>
        <taxon>Ascomycota</taxon>
        <taxon>Saccharomycotina</taxon>
        <taxon>Pichiomycetes</taxon>
        <taxon>Debaryomycetaceae</taxon>
        <taxon>Candida/Lodderomyces clade</taxon>
        <taxon>Lodderomyces</taxon>
    </lineage>
</organism>
<dbReference type="InParanoid" id="A5DTK5"/>
<evidence type="ECO:0008006" key="4">
    <source>
        <dbReference type="Google" id="ProtNLM"/>
    </source>
</evidence>
<evidence type="ECO:0000256" key="1">
    <source>
        <dbReference type="SAM" id="MobiDB-lite"/>
    </source>
</evidence>
<dbReference type="OMA" id="IQKWNFN"/>
<name>A5DTK5_LODEL</name>
<dbReference type="Gene3D" id="3.90.190.10">
    <property type="entry name" value="Protein tyrosine phosphatase superfamily"/>
    <property type="match status" value="1"/>
</dbReference>